<accession>A0A383TYU2</accession>
<dbReference type="RefSeq" id="WP_165846423.1">
    <property type="nucleotide sequence ID" value="NZ_UNSC01000003.1"/>
</dbReference>
<dbReference type="PANTHER" id="PTHR33841:SF1">
    <property type="entry name" value="DNA METHYLTRANSFERASE A"/>
    <property type="match status" value="1"/>
</dbReference>
<evidence type="ECO:0000256" key="4">
    <source>
        <dbReference type="ARBA" id="ARBA00022691"/>
    </source>
</evidence>
<sequence>MDEFIHTFSIKALADFFRRSISSFKNEEEDLTYIIEDKDYIDFSELTRIGNVSFKNSDELIVFACKYNGILSERSSKKKQFEIAKLVLKEDFKDGAIFVFYDESGKFRFSFIRRNWDGKASKKYSSWKRFTYFVDPKDHNKTFRQRIGNCTFKDLDTIQEAFSVEKLTKEFYNDLFKWYQWTLTTEVGITFPNDTATSDDDRVKLEEQMIRLITRLLFVWFIKQKHLVPEELFKTDKLSEILKDFDPHSTSNGSYYNAILQNLFFATLNKAVIEREFAKLVDKRDIKTRYRYAEMFNISEEEVLNLFRPIPFLNGGLFECLDKEESTDGIKYHLDGFSRSDKKFSNGNFKHRAFIPNAVFFDEEKGLIPLLERYNFTVEENVPNEVQVALDPELLGNVFENLLGAFNPETQESARKQSGSFYTPKEIVAYMVDESLIAYLNNALPDLDEALIHQLFEQDTLPEFLANNHALCEKIAKELRAVKILDPACGSGAFPMGILNRMVEILEKLDAKNKASHHDLKLHLIEECIYGVDIQTIASQISKLRFFISLIVEQEAMDLSKPEENYGVLTLPNLETKFVAANTLIGMKSKPAQLTIFDKEDIENTKQELLKVRKEHFYAKSASAKKKLRNEDAQLRDKLANLLKESGEYAPEDAIQFSQWNPYDQNASSPFFDPEWMFGLEEGFDVVIGNPPYISTKGISVEFKKLLESQYGFADDTYNHFFFKGNNLLKKGGVLSYITPKTFWTTQTKRNLRDLVLSQTVRYIFDTANPFEAAMVDTCITSFSKSSSKENILKFLDGSKDLKTPDIYFIHQKIYIETQNSVIFKPTEYNLKIYDLYGKKVKDLYEKWWDKISTSKNISKNKKELQAYRESLKPGDVALLGCLTEGGQGLATANNGKYIAVRKSTKWAKNIIDSRPRKLAKAIKVKKIKIDALEKYANINDYLNSLSEAAIAELFDNLKEKYGRDIFGQGYIYRLVEEDEIADVEQLTEEEKLNGIDKNKNFYVPYDKGDKDGNRWYLETPFAIAWSKENVGFLKADPKARYQGYMYYFREGFCWTNILNPQARLLKAKLKYKSVNDVGSMSLSSIVNEVPNYFIVTLLNSELLFDYYREFINVTVNIQINDIRQLPIIIPNKNELLKCKILFDEIIDLKKQEFLKSHFNDNIKNEIATKELTLNNLVNTLYQMI</sequence>
<proteinExistence type="predicted"/>
<evidence type="ECO:0000313" key="8">
    <source>
        <dbReference type="Proteomes" id="UP000262142"/>
    </source>
</evidence>
<dbReference type="GO" id="GO:0009007">
    <property type="term" value="F:site-specific DNA-methyltransferase (adenine-specific) activity"/>
    <property type="evidence" value="ECO:0007669"/>
    <property type="project" value="UniProtKB-EC"/>
</dbReference>
<name>A0A383TYU2_9FLAO</name>
<dbReference type="InterPro" id="IPR050953">
    <property type="entry name" value="N4_N6_ade-DNA_methylase"/>
</dbReference>
<evidence type="ECO:0000256" key="5">
    <source>
        <dbReference type="ARBA" id="ARBA00047942"/>
    </source>
</evidence>
<reference evidence="7 8" key="1">
    <citation type="submission" date="2018-09" db="EMBL/GenBank/DDBJ databases">
        <authorList>
            <consortium name="Pathogen Informatics"/>
        </authorList>
    </citation>
    <scope>NUCLEOTIDE SEQUENCE [LARGE SCALE GENOMIC DNA]</scope>
    <source>
        <strain evidence="7 8">OH-22767</strain>
    </source>
</reference>
<evidence type="ECO:0000313" key="7">
    <source>
        <dbReference type="EMBL" id="SZD72388.1"/>
    </source>
</evidence>
<dbReference type="InterPro" id="IPR029063">
    <property type="entry name" value="SAM-dependent_MTases_sf"/>
</dbReference>
<evidence type="ECO:0000259" key="6">
    <source>
        <dbReference type="Pfam" id="PF07669"/>
    </source>
</evidence>
<dbReference type="Gene3D" id="3.40.50.150">
    <property type="entry name" value="Vaccinia Virus protein VP39"/>
    <property type="match status" value="1"/>
</dbReference>
<dbReference type="InterPro" id="IPR011639">
    <property type="entry name" value="MethylTrfase_TaqI-like_dom"/>
</dbReference>
<dbReference type="GO" id="GO:0006304">
    <property type="term" value="P:DNA modification"/>
    <property type="evidence" value="ECO:0007669"/>
    <property type="project" value="InterPro"/>
</dbReference>
<dbReference type="EC" id="2.1.1.72" evidence="1"/>
<evidence type="ECO:0000256" key="2">
    <source>
        <dbReference type="ARBA" id="ARBA00022603"/>
    </source>
</evidence>
<keyword evidence="8" id="KW-1185">Reference proteome</keyword>
<dbReference type="PRINTS" id="PR00507">
    <property type="entry name" value="N12N6MTFRASE"/>
</dbReference>
<feature type="domain" description="Type II methyltransferase M.TaqI-like" evidence="6">
    <location>
        <begin position="527"/>
        <end position="766"/>
    </location>
</feature>
<dbReference type="GO" id="GO:0032259">
    <property type="term" value="P:methylation"/>
    <property type="evidence" value="ECO:0007669"/>
    <property type="project" value="UniProtKB-KW"/>
</dbReference>
<dbReference type="PROSITE" id="PS00092">
    <property type="entry name" value="N6_MTASE"/>
    <property type="match status" value="1"/>
</dbReference>
<keyword evidence="3" id="KW-0808">Transferase</keyword>
<dbReference type="Pfam" id="PF07669">
    <property type="entry name" value="Eco57I"/>
    <property type="match status" value="1"/>
</dbReference>
<dbReference type="SUPFAM" id="SSF53335">
    <property type="entry name" value="S-adenosyl-L-methionine-dependent methyltransferases"/>
    <property type="match status" value="1"/>
</dbReference>
<comment type="catalytic activity">
    <reaction evidence="5">
        <text>a 2'-deoxyadenosine in DNA + S-adenosyl-L-methionine = an N(6)-methyl-2'-deoxyadenosine in DNA + S-adenosyl-L-homocysteine + H(+)</text>
        <dbReference type="Rhea" id="RHEA:15197"/>
        <dbReference type="Rhea" id="RHEA-COMP:12418"/>
        <dbReference type="Rhea" id="RHEA-COMP:12419"/>
        <dbReference type="ChEBI" id="CHEBI:15378"/>
        <dbReference type="ChEBI" id="CHEBI:57856"/>
        <dbReference type="ChEBI" id="CHEBI:59789"/>
        <dbReference type="ChEBI" id="CHEBI:90615"/>
        <dbReference type="ChEBI" id="CHEBI:90616"/>
        <dbReference type="EC" id="2.1.1.72"/>
    </reaction>
</comment>
<keyword evidence="4" id="KW-0949">S-adenosyl-L-methionine</keyword>
<protein>
    <recommendedName>
        <fullName evidence="1">site-specific DNA-methyltransferase (adenine-specific)</fullName>
        <ecNumber evidence="1">2.1.1.72</ecNumber>
    </recommendedName>
</protein>
<organism evidence="7 8">
    <name type="scientific">Candidatus Ornithobacterium hominis</name>
    <dbReference type="NCBI Taxonomy" id="2497989"/>
    <lineage>
        <taxon>Bacteria</taxon>
        <taxon>Pseudomonadati</taxon>
        <taxon>Bacteroidota</taxon>
        <taxon>Flavobacteriia</taxon>
        <taxon>Flavobacteriales</taxon>
        <taxon>Weeksellaceae</taxon>
        <taxon>Ornithobacterium</taxon>
    </lineage>
</organism>
<dbReference type="PANTHER" id="PTHR33841">
    <property type="entry name" value="DNA METHYLTRANSFERASE YEEA-RELATED"/>
    <property type="match status" value="1"/>
</dbReference>
<keyword evidence="2 7" id="KW-0489">Methyltransferase</keyword>
<dbReference type="EMBL" id="UNSC01000003">
    <property type="protein sequence ID" value="SZD72388.1"/>
    <property type="molecule type" value="Genomic_DNA"/>
</dbReference>
<gene>
    <name evidence="7" type="ORF">SAMEA104719789_00833</name>
</gene>
<dbReference type="GO" id="GO:0003676">
    <property type="term" value="F:nucleic acid binding"/>
    <property type="evidence" value="ECO:0007669"/>
    <property type="project" value="InterPro"/>
</dbReference>
<evidence type="ECO:0000256" key="3">
    <source>
        <dbReference type="ARBA" id="ARBA00022679"/>
    </source>
</evidence>
<dbReference type="InterPro" id="IPR002052">
    <property type="entry name" value="DNA_methylase_N6_adenine_CS"/>
</dbReference>
<dbReference type="Proteomes" id="UP000262142">
    <property type="component" value="Unassembled WGS sequence"/>
</dbReference>
<dbReference type="AlphaFoldDB" id="A0A383TYU2"/>
<evidence type="ECO:0000256" key="1">
    <source>
        <dbReference type="ARBA" id="ARBA00011900"/>
    </source>
</evidence>